<keyword evidence="2" id="KW-1185">Reference proteome</keyword>
<evidence type="ECO:0000313" key="1">
    <source>
        <dbReference type="EMBL" id="KAH7949207.1"/>
    </source>
</evidence>
<comment type="caution">
    <text evidence="1">The sequence shown here is derived from an EMBL/GenBank/DDBJ whole genome shotgun (WGS) entry which is preliminary data.</text>
</comment>
<dbReference type="Proteomes" id="UP000821865">
    <property type="component" value="Chromosome 5"/>
</dbReference>
<reference evidence="1" key="1">
    <citation type="submission" date="2020-05" db="EMBL/GenBank/DDBJ databases">
        <title>Large-scale comparative analyses of tick genomes elucidate their genetic diversity and vector capacities.</title>
        <authorList>
            <person name="Jia N."/>
            <person name="Wang J."/>
            <person name="Shi W."/>
            <person name="Du L."/>
            <person name="Sun Y."/>
            <person name="Zhan W."/>
            <person name="Jiang J."/>
            <person name="Wang Q."/>
            <person name="Zhang B."/>
            <person name="Ji P."/>
            <person name="Sakyi L.B."/>
            <person name="Cui X."/>
            <person name="Yuan T."/>
            <person name="Jiang B."/>
            <person name="Yang W."/>
            <person name="Lam T.T.-Y."/>
            <person name="Chang Q."/>
            <person name="Ding S."/>
            <person name="Wang X."/>
            <person name="Zhu J."/>
            <person name="Ruan X."/>
            <person name="Zhao L."/>
            <person name="Wei J."/>
            <person name="Que T."/>
            <person name="Du C."/>
            <person name="Cheng J."/>
            <person name="Dai P."/>
            <person name="Han X."/>
            <person name="Huang E."/>
            <person name="Gao Y."/>
            <person name="Liu J."/>
            <person name="Shao H."/>
            <person name="Ye R."/>
            <person name="Li L."/>
            <person name="Wei W."/>
            <person name="Wang X."/>
            <person name="Wang C."/>
            <person name="Yang T."/>
            <person name="Huo Q."/>
            <person name="Li W."/>
            <person name="Guo W."/>
            <person name="Chen H."/>
            <person name="Zhou L."/>
            <person name="Ni X."/>
            <person name="Tian J."/>
            <person name="Zhou Y."/>
            <person name="Sheng Y."/>
            <person name="Liu T."/>
            <person name="Pan Y."/>
            <person name="Xia L."/>
            <person name="Li J."/>
            <person name="Zhao F."/>
            <person name="Cao W."/>
        </authorList>
    </citation>
    <scope>NUCLEOTIDE SEQUENCE</scope>
    <source>
        <strain evidence="1">Dsil-2018</strain>
    </source>
</reference>
<sequence>MHGDTIQALQTQTQQATRLIQRLAHRRAGLRERNTLRLTGVYITSRTAYAFPYLPLKQKERDRINALLRSCTKVTLCLTPSTSTARLLNLGTHNTFEALAGATLTAHLTRLLGTATGCTLLCQLGIASITHPTEAVPLPPYLYSHLVIPPIPKNMHPEHDGKCRAARAKAIHKQYGDSSEVAYVDVATYSSGSRVVLTVVNNQARLRASGSSPQTHLKLQRQPMRLLSSPPLPLKFFPTQNTPNQISPKAWYPAPRPGLLGNEEVHSLARGLTFRAGVGPPPPALERLLTFRDIVTYYRDTQHLYAPPTPSLTLTQPSHWRRPQTGTAPYPILLHARYPDQFLSSCKLCGKLGDFLHVILTCPTFPHPPFQATAESYWETLLASSTATEKRLIIAAAMKRIALQGLSFAL</sequence>
<name>A0ACB8CQA6_DERSI</name>
<protein>
    <submittedName>
        <fullName evidence="1">Uncharacterized protein</fullName>
    </submittedName>
</protein>
<accession>A0ACB8CQA6</accession>
<gene>
    <name evidence="1" type="ORF">HPB49_006385</name>
</gene>
<organism evidence="1 2">
    <name type="scientific">Dermacentor silvarum</name>
    <name type="common">Tick</name>
    <dbReference type="NCBI Taxonomy" id="543639"/>
    <lineage>
        <taxon>Eukaryota</taxon>
        <taxon>Metazoa</taxon>
        <taxon>Ecdysozoa</taxon>
        <taxon>Arthropoda</taxon>
        <taxon>Chelicerata</taxon>
        <taxon>Arachnida</taxon>
        <taxon>Acari</taxon>
        <taxon>Parasitiformes</taxon>
        <taxon>Ixodida</taxon>
        <taxon>Ixodoidea</taxon>
        <taxon>Ixodidae</taxon>
        <taxon>Rhipicephalinae</taxon>
        <taxon>Dermacentor</taxon>
    </lineage>
</organism>
<proteinExistence type="predicted"/>
<dbReference type="EMBL" id="CM023474">
    <property type="protein sequence ID" value="KAH7949207.1"/>
    <property type="molecule type" value="Genomic_DNA"/>
</dbReference>
<evidence type="ECO:0000313" key="2">
    <source>
        <dbReference type="Proteomes" id="UP000821865"/>
    </source>
</evidence>